<sequence>MFQKLPMNGKMKYECVQVCTGQKQPGGILLFSLSNGRNHLTVTLFHSELK</sequence>
<reference evidence="1" key="1">
    <citation type="submission" date="2014-11" db="EMBL/GenBank/DDBJ databases">
        <authorList>
            <person name="Amaro Gonzalez C."/>
        </authorList>
    </citation>
    <scope>NUCLEOTIDE SEQUENCE</scope>
</reference>
<name>A0A0E9WIG0_ANGAN</name>
<evidence type="ECO:0000313" key="1">
    <source>
        <dbReference type="EMBL" id="JAH90157.1"/>
    </source>
</evidence>
<dbReference type="EMBL" id="GBXM01018420">
    <property type="protein sequence ID" value="JAH90157.1"/>
    <property type="molecule type" value="Transcribed_RNA"/>
</dbReference>
<reference evidence="1" key="2">
    <citation type="journal article" date="2015" name="Fish Shellfish Immunol.">
        <title>Early steps in the European eel (Anguilla anguilla)-Vibrio vulnificus interaction in the gills: Role of the RtxA13 toxin.</title>
        <authorList>
            <person name="Callol A."/>
            <person name="Pajuelo D."/>
            <person name="Ebbesson L."/>
            <person name="Teles M."/>
            <person name="MacKenzie S."/>
            <person name="Amaro C."/>
        </authorList>
    </citation>
    <scope>NUCLEOTIDE SEQUENCE</scope>
</reference>
<accession>A0A0E9WIG0</accession>
<protein>
    <submittedName>
        <fullName evidence="1">Uncharacterized protein</fullName>
    </submittedName>
</protein>
<organism evidence="1">
    <name type="scientific">Anguilla anguilla</name>
    <name type="common">European freshwater eel</name>
    <name type="synonym">Muraena anguilla</name>
    <dbReference type="NCBI Taxonomy" id="7936"/>
    <lineage>
        <taxon>Eukaryota</taxon>
        <taxon>Metazoa</taxon>
        <taxon>Chordata</taxon>
        <taxon>Craniata</taxon>
        <taxon>Vertebrata</taxon>
        <taxon>Euteleostomi</taxon>
        <taxon>Actinopterygii</taxon>
        <taxon>Neopterygii</taxon>
        <taxon>Teleostei</taxon>
        <taxon>Anguilliformes</taxon>
        <taxon>Anguillidae</taxon>
        <taxon>Anguilla</taxon>
    </lineage>
</organism>
<proteinExistence type="predicted"/>
<dbReference type="AlphaFoldDB" id="A0A0E9WIG0"/>